<evidence type="ECO:0000256" key="8">
    <source>
        <dbReference type="SAM" id="Coils"/>
    </source>
</evidence>
<name>A0A2W1BK06_HELAM</name>
<dbReference type="Pfam" id="PF09731">
    <property type="entry name" value="Mitofilin"/>
    <property type="match status" value="1"/>
</dbReference>
<keyword evidence="3 7" id="KW-0999">Mitochondrion inner membrane</keyword>
<sequence length="690" mass="78267">MFRVTPCLFTIRTLLYRRHPADFRLASLSQLGPVSRYSSQFKEYKPPGPKERETCPLPKPPPPQPKDDRLFWGTMTLLLLTGGFVIYAKGSPEIRDWLTLNAPWFDDLIAILYQENMTYGEFAVTCIDDTKKLIDRLTGNDKPKKCSLDGGPVLNYDVPEGPKDDDSDVVTCEPEPPPVVTQNICEIERCMHDLGESVINNYLTAREACICYNELVEATMQTFTFKAMKELRYAMEERIELVKTSLNNASGCVSKLEEMVRYLDCGVQATKEQIRNSKLLHRDLQDKFTSAFISYQWENERSLAMDKQWQMVEVAVEKYTSENVAMFPELDYAAKKPTIDGDVDILLYNSYRYVHQLNGHLKEASDGMSDRISRTLATLSHGGDAEKANEAYLQTVVKTKKEDLMKEFKQREDDQKLKNENNLKACLQKQNEQHEANLATKLEEMEAEVTEKFNRMVREKVADEKRLFAEELADMASKLKIVEDKLEARMKAEKESRRSQELWAAGESLLAATKRGDPIVKVEKEIKAIEKASGGDDKLVKIVLKSIPSSVYKTGIVPESVLRDGFRVMEKTARNVALVEQDGAAMPVYMLSWLQGLFLFMQVSSIPQAEFEKPDQDPPIGLDTFDLLQRARFWLDRGNLAAAVRYVDNLQGASKAAAAKWFEAARAHLEVRQAAEAVLAHAAAMGLQYI</sequence>
<feature type="coiled-coil region" evidence="8">
    <location>
        <begin position="417"/>
        <end position="451"/>
    </location>
</feature>
<evidence type="ECO:0000313" key="10">
    <source>
        <dbReference type="EMBL" id="PZC73166.1"/>
    </source>
</evidence>
<evidence type="ECO:0000256" key="6">
    <source>
        <dbReference type="ARBA" id="ARBA00023136"/>
    </source>
</evidence>
<dbReference type="EMBL" id="KZ150122">
    <property type="protein sequence ID" value="PZC73166.1"/>
    <property type="molecule type" value="Genomic_DNA"/>
</dbReference>
<keyword evidence="6" id="KW-0472">Membrane</keyword>
<dbReference type="OrthoDB" id="10261039at2759"/>
<dbReference type="AlphaFoldDB" id="A0A2W1BK06"/>
<comment type="subcellular location">
    <subcellularLocation>
        <location evidence="7">Mitochondrion inner membrane</location>
        <topology evidence="7">Single-pass membrane protein</topology>
    </subcellularLocation>
</comment>
<dbReference type="PANTHER" id="PTHR15415">
    <property type="entry name" value="MITOFILIN"/>
    <property type="match status" value="1"/>
</dbReference>
<keyword evidence="11" id="KW-1185">Reference proteome</keyword>
<protein>
    <recommendedName>
        <fullName evidence="7">MICOS complex subunit MIC60</fullName>
    </recommendedName>
    <alternativeName>
        <fullName evidence="7">Mitofilin</fullName>
    </alternativeName>
</protein>
<proteinExistence type="inferred from homology"/>
<evidence type="ECO:0000256" key="3">
    <source>
        <dbReference type="ARBA" id="ARBA00022792"/>
    </source>
</evidence>
<feature type="compositionally biased region" description="Basic and acidic residues" evidence="9">
    <location>
        <begin position="42"/>
        <end position="54"/>
    </location>
</feature>
<comment type="function">
    <text evidence="7">Component of the MICOS complex, a large protein complex of the mitochondrial inner membrane that plays crucial roles in the maintenance of crista junctions, inner membrane architecture, and formation of contact sites to the outer membrane.</text>
</comment>
<accession>A0A2W1BK06</accession>
<evidence type="ECO:0000313" key="11">
    <source>
        <dbReference type="Proteomes" id="UP000249218"/>
    </source>
</evidence>
<comment type="subunit">
    <text evidence="7">Component of the mitochondrial contact site and cristae organizing system (MICOS) complex.</text>
</comment>
<keyword evidence="8" id="KW-0175">Coiled coil</keyword>
<dbReference type="InterPro" id="IPR019133">
    <property type="entry name" value="MIC60"/>
</dbReference>
<evidence type="ECO:0000256" key="7">
    <source>
        <dbReference type="RuleBase" id="RU363000"/>
    </source>
</evidence>
<gene>
    <name evidence="10" type="primary">HaOG209958</name>
    <name evidence="10" type="ORF">B5X24_HaOG209958</name>
</gene>
<evidence type="ECO:0000256" key="5">
    <source>
        <dbReference type="ARBA" id="ARBA00023128"/>
    </source>
</evidence>
<keyword evidence="2 7" id="KW-0812">Transmembrane</keyword>
<evidence type="ECO:0000256" key="1">
    <source>
        <dbReference type="ARBA" id="ARBA00010877"/>
    </source>
</evidence>
<reference evidence="10 11" key="1">
    <citation type="journal article" date="2017" name="BMC Biol.">
        <title>Genomic innovations, transcriptional plasticity and gene loss underlying the evolution and divergence of two highly polyphagous and invasive Helicoverpa pest species.</title>
        <authorList>
            <person name="Pearce S.L."/>
            <person name="Clarke D.F."/>
            <person name="East P.D."/>
            <person name="Elfekih S."/>
            <person name="Gordon K.H."/>
            <person name="Jermiin L.S."/>
            <person name="McGaughran A."/>
            <person name="Oakeshott J.G."/>
            <person name="Papanikolaou A."/>
            <person name="Perera O.P."/>
            <person name="Rane R.V."/>
            <person name="Richards S."/>
            <person name="Tay W.T."/>
            <person name="Walsh T.K."/>
            <person name="Anderson A."/>
            <person name="Anderson C.J."/>
            <person name="Asgari S."/>
            <person name="Board P.G."/>
            <person name="Bretschneider A."/>
            <person name="Campbell P.M."/>
            <person name="Chertemps T."/>
            <person name="Christeller J.T."/>
            <person name="Coppin C.W."/>
            <person name="Downes S.J."/>
            <person name="Duan G."/>
            <person name="Farnsworth C.A."/>
            <person name="Good R.T."/>
            <person name="Han L.B."/>
            <person name="Han Y.C."/>
            <person name="Hatje K."/>
            <person name="Horne I."/>
            <person name="Huang Y.P."/>
            <person name="Hughes D.S."/>
            <person name="Jacquin-Joly E."/>
            <person name="James W."/>
            <person name="Jhangiani S."/>
            <person name="Kollmar M."/>
            <person name="Kuwar S.S."/>
            <person name="Li S."/>
            <person name="Liu N.Y."/>
            <person name="Maibeche M.T."/>
            <person name="Miller J.R."/>
            <person name="Montagne N."/>
            <person name="Perry T."/>
            <person name="Qu J."/>
            <person name="Song S.V."/>
            <person name="Sutton G.G."/>
            <person name="Vogel H."/>
            <person name="Walenz B.P."/>
            <person name="Xu W."/>
            <person name="Zhang H.J."/>
            <person name="Zou Z."/>
            <person name="Batterham P."/>
            <person name="Edwards O.R."/>
            <person name="Feyereisen R."/>
            <person name="Gibbs R.A."/>
            <person name="Heckel D.G."/>
            <person name="McGrath A."/>
            <person name="Robin C."/>
            <person name="Scherer S.E."/>
            <person name="Worley K.C."/>
            <person name="Wu Y.D."/>
        </authorList>
    </citation>
    <scope>NUCLEOTIDE SEQUENCE [LARGE SCALE GENOMIC DNA]</scope>
    <source>
        <strain evidence="10">Harm_GR_Male_#8</strain>
        <tissue evidence="10">Whole organism</tissue>
    </source>
</reference>
<dbReference type="Proteomes" id="UP000249218">
    <property type="component" value="Unassembled WGS sequence"/>
</dbReference>
<dbReference type="GO" id="GO:0061617">
    <property type="term" value="C:MICOS complex"/>
    <property type="evidence" value="ECO:0007669"/>
    <property type="project" value="TreeGrafter"/>
</dbReference>
<feature type="region of interest" description="Disordered" evidence="9">
    <location>
        <begin position="38"/>
        <end position="66"/>
    </location>
</feature>
<evidence type="ECO:0000256" key="9">
    <source>
        <dbReference type="SAM" id="MobiDB-lite"/>
    </source>
</evidence>
<comment type="similarity">
    <text evidence="1 7">Belongs to the MICOS complex subunit Mic60 family.</text>
</comment>
<keyword evidence="4" id="KW-1133">Transmembrane helix</keyword>
<keyword evidence="5 7" id="KW-0496">Mitochondrion</keyword>
<organism evidence="10 11">
    <name type="scientific">Helicoverpa armigera</name>
    <name type="common">Cotton bollworm</name>
    <name type="synonym">Heliothis armigera</name>
    <dbReference type="NCBI Taxonomy" id="29058"/>
    <lineage>
        <taxon>Eukaryota</taxon>
        <taxon>Metazoa</taxon>
        <taxon>Ecdysozoa</taxon>
        <taxon>Arthropoda</taxon>
        <taxon>Hexapoda</taxon>
        <taxon>Insecta</taxon>
        <taxon>Pterygota</taxon>
        <taxon>Neoptera</taxon>
        <taxon>Endopterygota</taxon>
        <taxon>Lepidoptera</taxon>
        <taxon>Glossata</taxon>
        <taxon>Ditrysia</taxon>
        <taxon>Noctuoidea</taxon>
        <taxon>Noctuidae</taxon>
        <taxon>Heliothinae</taxon>
        <taxon>Helicoverpa</taxon>
    </lineage>
</organism>
<dbReference type="GO" id="GO:0042407">
    <property type="term" value="P:cristae formation"/>
    <property type="evidence" value="ECO:0007669"/>
    <property type="project" value="TreeGrafter"/>
</dbReference>
<dbReference type="PANTHER" id="PTHR15415:SF7">
    <property type="entry name" value="MICOS COMPLEX SUBUNIT MIC60"/>
    <property type="match status" value="1"/>
</dbReference>
<evidence type="ECO:0000256" key="4">
    <source>
        <dbReference type="ARBA" id="ARBA00022989"/>
    </source>
</evidence>
<evidence type="ECO:0000256" key="2">
    <source>
        <dbReference type="ARBA" id="ARBA00022692"/>
    </source>
</evidence>